<gene>
    <name evidence="1" type="ORF">F5148DRAFT_1148956</name>
</gene>
<dbReference type="EMBL" id="JAGFNK010000087">
    <property type="protein sequence ID" value="KAI9508549.1"/>
    <property type="molecule type" value="Genomic_DNA"/>
</dbReference>
<dbReference type="Proteomes" id="UP001207468">
    <property type="component" value="Unassembled WGS sequence"/>
</dbReference>
<evidence type="ECO:0000313" key="2">
    <source>
        <dbReference type="Proteomes" id="UP001207468"/>
    </source>
</evidence>
<organism evidence="1 2">
    <name type="scientific">Russula earlei</name>
    <dbReference type="NCBI Taxonomy" id="71964"/>
    <lineage>
        <taxon>Eukaryota</taxon>
        <taxon>Fungi</taxon>
        <taxon>Dikarya</taxon>
        <taxon>Basidiomycota</taxon>
        <taxon>Agaricomycotina</taxon>
        <taxon>Agaricomycetes</taxon>
        <taxon>Russulales</taxon>
        <taxon>Russulaceae</taxon>
        <taxon>Russula</taxon>
    </lineage>
</organism>
<evidence type="ECO:0000313" key="1">
    <source>
        <dbReference type="EMBL" id="KAI9508549.1"/>
    </source>
</evidence>
<name>A0ACC0UA08_9AGAM</name>
<comment type="caution">
    <text evidence="1">The sequence shown here is derived from an EMBL/GenBank/DDBJ whole genome shotgun (WGS) entry which is preliminary data.</text>
</comment>
<reference evidence="1" key="1">
    <citation type="submission" date="2021-03" db="EMBL/GenBank/DDBJ databases">
        <title>Evolutionary priming and transition to the ectomycorrhizal habit in an iconic lineage of mushroom-forming fungi: is preadaptation a requirement?</title>
        <authorList>
            <consortium name="DOE Joint Genome Institute"/>
            <person name="Looney B.P."/>
            <person name="Miyauchi S."/>
            <person name="Morin E."/>
            <person name="Drula E."/>
            <person name="Courty P.E."/>
            <person name="Chicoki N."/>
            <person name="Fauchery L."/>
            <person name="Kohler A."/>
            <person name="Kuo A."/>
            <person name="LaButti K."/>
            <person name="Pangilinan J."/>
            <person name="Lipzen A."/>
            <person name="Riley R."/>
            <person name="Andreopoulos W."/>
            <person name="He G."/>
            <person name="Johnson J."/>
            <person name="Barry K.W."/>
            <person name="Grigoriev I.V."/>
            <person name="Nagy L."/>
            <person name="Hibbett D."/>
            <person name="Henrissat B."/>
            <person name="Matheny P.B."/>
            <person name="Labbe J."/>
            <person name="Martin A.F."/>
        </authorList>
    </citation>
    <scope>NUCLEOTIDE SEQUENCE</scope>
    <source>
        <strain evidence="1">BPL698</strain>
    </source>
</reference>
<proteinExistence type="predicted"/>
<keyword evidence="2" id="KW-1185">Reference proteome</keyword>
<accession>A0ACC0UA08</accession>
<sequence>MQPQPQPPSQPPSLPLNLGQMGNADVADLQAKLKQVEIRITEMCNRQMEAAQAVCTEEAKQYNIMLAQQIAVYKMGREFVMKVIQAKKFLASGQAQGSSQPHDSAPNSNTKPQPTPAVSATHQSTPSTDSRSAPQIATPWKPGIPMTPNTTSTTYSSPMNVNFKPRASTGCLNCTCSTTLKEDFIVCKSLEWYKSFPNNHPYDVHIIAYTLLFRIVNKFHQEVFSDPTVPNSLNRLIDFWAVMLEHDWLLTNCHQEWAEHFERDLDHSNAACEFHVKPLLFYTNYTRLVMFSFRFQNAFQRGLEADDEVFFTRVRDFTPSCIVGMTLVFFKSLESAKTVITVLVDSLVPTGYIQFALDGYFVFVPFASAFMLKFITPGLETEVYKVIEPLIATIGSPQIAIDERHTPKLYSRFLESLLVKHKRDGTAQGRMPQQGPPPQQM</sequence>
<protein>
    <submittedName>
        <fullName evidence="1">Uncharacterized protein</fullName>
    </submittedName>
</protein>